<dbReference type="STRING" id="41427.A0A182IKR8"/>
<feature type="compositionally biased region" description="Gly residues" evidence="1">
    <location>
        <begin position="86"/>
        <end position="96"/>
    </location>
</feature>
<evidence type="ECO:0000256" key="1">
    <source>
        <dbReference type="SAM" id="MobiDB-lite"/>
    </source>
</evidence>
<dbReference type="InterPro" id="IPR011049">
    <property type="entry name" value="Serralysin-like_metalloprot_C"/>
</dbReference>
<name>A0A182IKR8_ANOAO</name>
<dbReference type="EnsemblMetazoa" id="AATE001008-RA">
    <property type="protein sequence ID" value="AATE001008-PA.1"/>
    <property type="gene ID" value="AATE001008"/>
</dbReference>
<evidence type="ECO:0000313" key="2">
    <source>
        <dbReference type="EnsemblMetazoa" id="AATE001008-PA.1"/>
    </source>
</evidence>
<feature type="region of interest" description="Disordered" evidence="1">
    <location>
        <begin position="76"/>
        <end position="98"/>
    </location>
</feature>
<organism evidence="2">
    <name type="scientific">Anopheles atroparvus</name>
    <name type="common">European mosquito</name>
    <dbReference type="NCBI Taxonomy" id="41427"/>
    <lineage>
        <taxon>Eukaryota</taxon>
        <taxon>Metazoa</taxon>
        <taxon>Ecdysozoa</taxon>
        <taxon>Arthropoda</taxon>
        <taxon>Hexapoda</taxon>
        <taxon>Insecta</taxon>
        <taxon>Pterygota</taxon>
        <taxon>Neoptera</taxon>
        <taxon>Endopterygota</taxon>
        <taxon>Diptera</taxon>
        <taxon>Nematocera</taxon>
        <taxon>Culicoidea</taxon>
        <taxon>Culicidae</taxon>
        <taxon>Anophelinae</taxon>
        <taxon>Anopheles</taxon>
    </lineage>
</organism>
<dbReference type="SUPFAM" id="SSF101967">
    <property type="entry name" value="Adhesin YadA, collagen-binding domain"/>
    <property type="match status" value="1"/>
</dbReference>
<dbReference type="VEuPathDB" id="VectorBase:AATE001008"/>
<accession>A0A182IKR8</accession>
<dbReference type="AlphaFoldDB" id="A0A182IKR8"/>
<dbReference type="Gene3D" id="2.150.10.10">
    <property type="entry name" value="Serralysin-like metalloprotease, C-terminal"/>
    <property type="match status" value="1"/>
</dbReference>
<protein>
    <submittedName>
        <fullName evidence="2">Uncharacterized protein</fullName>
    </submittedName>
</protein>
<proteinExistence type="predicted"/>
<sequence length="197" mass="21962">MDRRPWMVDGRRSTVDGRRLMVDGPWSTVDGRWSMVDVRRSTVDGRWSTVDGRRSTVDGRRSTVDGRWSMVDGRRSTVDGRWSTGSGNGGTTGGTLDGDAGKVYTGHRSDWAETATQAQAHADRMAAETEDQRRPYERMEMVYRAGGGGMKLCRNDLRFLCFRAASGGQTNFATDSDHMDLHHHHHHHHHLPAIGGA</sequence>
<reference evidence="2" key="1">
    <citation type="submission" date="2022-08" db="UniProtKB">
        <authorList>
            <consortium name="EnsemblMetazoa"/>
        </authorList>
    </citation>
    <scope>IDENTIFICATION</scope>
    <source>
        <strain evidence="2">EBRO</strain>
    </source>
</reference>